<dbReference type="EMBL" id="JAWWNJ010000101">
    <property type="protein sequence ID" value="KAK6995825.1"/>
    <property type="molecule type" value="Genomic_DNA"/>
</dbReference>
<reference evidence="1 2" key="1">
    <citation type="journal article" date="2024" name="J Genomics">
        <title>Draft genome sequencing and assembly of Favolaschia claudopus CIRM-BRFM 2984 isolated from oak limbs.</title>
        <authorList>
            <person name="Navarro D."/>
            <person name="Drula E."/>
            <person name="Chaduli D."/>
            <person name="Cazenave R."/>
            <person name="Ahrendt S."/>
            <person name="Wang J."/>
            <person name="Lipzen A."/>
            <person name="Daum C."/>
            <person name="Barry K."/>
            <person name="Grigoriev I.V."/>
            <person name="Favel A."/>
            <person name="Rosso M.N."/>
            <person name="Martin F."/>
        </authorList>
    </citation>
    <scope>NUCLEOTIDE SEQUENCE [LARGE SCALE GENOMIC DNA]</scope>
    <source>
        <strain evidence="1 2">CIRM-BRFM 2984</strain>
    </source>
</reference>
<keyword evidence="2" id="KW-1185">Reference proteome</keyword>
<comment type="caution">
    <text evidence="1">The sequence shown here is derived from an EMBL/GenBank/DDBJ whole genome shotgun (WGS) entry which is preliminary data.</text>
</comment>
<accession>A0AAV9ZXK9</accession>
<evidence type="ECO:0000313" key="2">
    <source>
        <dbReference type="Proteomes" id="UP001362999"/>
    </source>
</evidence>
<dbReference type="AlphaFoldDB" id="A0AAV9ZXK9"/>
<proteinExistence type="predicted"/>
<name>A0AAV9ZXK9_9AGAR</name>
<sequence length="220" mass="24657">MNTIENKSDDPSFHRLPGLRTSQAINDLYHRCETRTPLKAISLRYKKDCEQPDVLESSSSPRLRTSPARRMKRIPNRGRQAGAEVDPQRFKPSIEYRVSTLDGAVLWVPPVTAGRTNNLIFESGDLTPGTHELVVTATNDQPVWADYFLITPNPAGRNQLFLRVTFAGFAVLYWSTLKCPLKNCAADREDSESISEFLVESDIMLRFDPSSSEPAVGTSQ</sequence>
<protein>
    <submittedName>
        <fullName evidence="1">Uncharacterized protein</fullName>
    </submittedName>
</protein>
<organism evidence="1 2">
    <name type="scientific">Favolaschia claudopus</name>
    <dbReference type="NCBI Taxonomy" id="2862362"/>
    <lineage>
        <taxon>Eukaryota</taxon>
        <taxon>Fungi</taxon>
        <taxon>Dikarya</taxon>
        <taxon>Basidiomycota</taxon>
        <taxon>Agaricomycotina</taxon>
        <taxon>Agaricomycetes</taxon>
        <taxon>Agaricomycetidae</taxon>
        <taxon>Agaricales</taxon>
        <taxon>Marasmiineae</taxon>
        <taxon>Mycenaceae</taxon>
        <taxon>Favolaschia</taxon>
    </lineage>
</organism>
<gene>
    <name evidence="1" type="ORF">R3P38DRAFT_3371572</name>
</gene>
<evidence type="ECO:0000313" key="1">
    <source>
        <dbReference type="EMBL" id="KAK6995825.1"/>
    </source>
</evidence>
<dbReference type="Proteomes" id="UP001362999">
    <property type="component" value="Unassembled WGS sequence"/>
</dbReference>